<protein>
    <recommendedName>
        <fullName evidence="3">Sushi domain-containing protein</fullName>
    </recommendedName>
</protein>
<evidence type="ECO:0000313" key="1">
    <source>
        <dbReference type="EMBL" id="GMS87545.1"/>
    </source>
</evidence>
<accession>A0AAV5SWM9</accession>
<organism evidence="1 2">
    <name type="scientific">Pristionchus entomophagus</name>
    <dbReference type="NCBI Taxonomy" id="358040"/>
    <lineage>
        <taxon>Eukaryota</taxon>
        <taxon>Metazoa</taxon>
        <taxon>Ecdysozoa</taxon>
        <taxon>Nematoda</taxon>
        <taxon>Chromadorea</taxon>
        <taxon>Rhabditida</taxon>
        <taxon>Rhabditina</taxon>
        <taxon>Diplogasteromorpha</taxon>
        <taxon>Diplogasteroidea</taxon>
        <taxon>Neodiplogasteridae</taxon>
        <taxon>Pristionchus</taxon>
    </lineage>
</organism>
<reference evidence="1" key="1">
    <citation type="submission" date="2023-10" db="EMBL/GenBank/DDBJ databases">
        <title>Genome assembly of Pristionchus species.</title>
        <authorList>
            <person name="Yoshida K."/>
            <person name="Sommer R.J."/>
        </authorList>
    </citation>
    <scope>NUCLEOTIDE SEQUENCE</scope>
    <source>
        <strain evidence="1">RS0144</strain>
    </source>
</reference>
<evidence type="ECO:0008006" key="3">
    <source>
        <dbReference type="Google" id="ProtNLM"/>
    </source>
</evidence>
<feature type="non-terminal residue" evidence="1">
    <location>
        <position position="181"/>
    </location>
</feature>
<dbReference type="EMBL" id="BTSX01000003">
    <property type="protein sequence ID" value="GMS87545.1"/>
    <property type="molecule type" value="Genomic_DNA"/>
</dbReference>
<feature type="non-terminal residue" evidence="1">
    <location>
        <position position="1"/>
    </location>
</feature>
<name>A0AAV5SWM9_9BILA</name>
<keyword evidence="2" id="KW-1185">Reference proteome</keyword>
<comment type="caution">
    <text evidence="1">The sequence shown here is derived from an EMBL/GenBank/DDBJ whole genome shotgun (WGS) entry which is preliminary data.</text>
</comment>
<evidence type="ECO:0000313" key="2">
    <source>
        <dbReference type="Proteomes" id="UP001432027"/>
    </source>
</evidence>
<gene>
    <name evidence="1" type="ORF">PENTCL1PPCAC_9720</name>
</gene>
<dbReference type="AlphaFoldDB" id="A0AAV5SWM9"/>
<sequence length="181" mass="19058">CRSCRDITIDSLINCPTKGHTCDEREPLSAAVLSASDPCRCQSLRCANKGWRLAVNGIIVDKVRCKEGQWFSSGLAASSFVCAVPTDPGIPATPKPLICPKLEQASLADCQALAGGGRICVLVPVIQEPEFACAAGYRLYIKQTNGAATGVDKLVCNPVSKMWEANLDPADGTAVAVACHP</sequence>
<proteinExistence type="predicted"/>
<dbReference type="Proteomes" id="UP001432027">
    <property type="component" value="Unassembled WGS sequence"/>
</dbReference>